<dbReference type="InterPro" id="IPR012340">
    <property type="entry name" value="NA-bd_OB-fold"/>
</dbReference>
<dbReference type="Gene3D" id="2.40.50.140">
    <property type="entry name" value="Nucleic acid-binding proteins"/>
    <property type="match status" value="1"/>
</dbReference>
<reference evidence="4" key="1">
    <citation type="submission" date="2018-05" db="EMBL/GenBank/DDBJ databases">
        <authorList>
            <person name="Lanie J.A."/>
            <person name="Ng W.-L."/>
            <person name="Kazmierczak K.M."/>
            <person name="Andrzejewski T.M."/>
            <person name="Davidsen T.M."/>
            <person name="Wayne K.J."/>
            <person name="Tettelin H."/>
            <person name="Glass J.I."/>
            <person name="Rusch D."/>
            <person name="Podicherti R."/>
            <person name="Tsui H.-C.T."/>
            <person name="Winkler M.E."/>
        </authorList>
    </citation>
    <scope>NUCLEOTIDE SEQUENCE</scope>
</reference>
<feature type="non-terminal residue" evidence="4">
    <location>
        <position position="1"/>
    </location>
</feature>
<dbReference type="PANTHER" id="PTHR10744">
    <property type="entry name" value="40S RIBOSOMAL PROTEIN S11 FAMILY MEMBER"/>
    <property type="match status" value="1"/>
</dbReference>
<sequence>VGEVISTKMDSTVTVMVTRQIPHPIYHKRVKRYKNYLAHVASVTPNEGDIVKISSIRPISKRIRWQVSQIIREAVKLG</sequence>
<evidence type="ECO:0000256" key="1">
    <source>
        <dbReference type="ARBA" id="ARBA00010254"/>
    </source>
</evidence>
<dbReference type="NCBIfam" id="NF004123">
    <property type="entry name" value="PRK05610.1"/>
    <property type="match status" value="1"/>
</dbReference>
<dbReference type="Pfam" id="PF00366">
    <property type="entry name" value="Ribosomal_S17"/>
    <property type="match status" value="1"/>
</dbReference>
<proteinExistence type="inferred from homology"/>
<evidence type="ECO:0000256" key="2">
    <source>
        <dbReference type="ARBA" id="ARBA00022980"/>
    </source>
</evidence>
<dbReference type="GO" id="GO:0006412">
    <property type="term" value="P:translation"/>
    <property type="evidence" value="ECO:0007669"/>
    <property type="project" value="InterPro"/>
</dbReference>
<keyword evidence="3" id="KW-0687">Ribonucleoprotein</keyword>
<dbReference type="GO" id="GO:0003735">
    <property type="term" value="F:structural constituent of ribosome"/>
    <property type="evidence" value="ECO:0007669"/>
    <property type="project" value="InterPro"/>
</dbReference>
<gene>
    <name evidence="4" type="ORF">METZ01_LOCUS67926</name>
</gene>
<organism evidence="4">
    <name type="scientific">marine metagenome</name>
    <dbReference type="NCBI Taxonomy" id="408172"/>
    <lineage>
        <taxon>unclassified sequences</taxon>
        <taxon>metagenomes</taxon>
        <taxon>ecological metagenomes</taxon>
    </lineage>
</organism>
<dbReference type="PANTHER" id="PTHR10744:SF1">
    <property type="entry name" value="SMALL RIBOSOMAL SUBUNIT PROTEIN US17M"/>
    <property type="match status" value="1"/>
</dbReference>
<comment type="similarity">
    <text evidence="1">Belongs to the universal ribosomal protein uS17 family.</text>
</comment>
<name>A0A381TG06_9ZZZZ</name>
<dbReference type="AlphaFoldDB" id="A0A381TG06"/>
<accession>A0A381TG06</accession>
<dbReference type="InterPro" id="IPR000266">
    <property type="entry name" value="Ribosomal_uS17"/>
</dbReference>
<dbReference type="EMBL" id="UINC01004540">
    <property type="protein sequence ID" value="SVA15072.1"/>
    <property type="molecule type" value="Genomic_DNA"/>
</dbReference>
<evidence type="ECO:0000256" key="3">
    <source>
        <dbReference type="ARBA" id="ARBA00023274"/>
    </source>
</evidence>
<evidence type="ECO:0008006" key="5">
    <source>
        <dbReference type="Google" id="ProtNLM"/>
    </source>
</evidence>
<dbReference type="CDD" id="cd00364">
    <property type="entry name" value="Ribosomal_uS17"/>
    <property type="match status" value="1"/>
</dbReference>
<dbReference type="GO" id="GO:0022627">
    <property type="term" value="C:cytosolic small ribosomal subunit"/>
    <property type="evidence" value="ECO:0007669"/>
    <property type="project" value="TreeGrafter"/>
</dbReference>
<dbReference type="SUPFAM" id="SSF50249">
    <property type="entry name" value="Nucleic acid-binding proteins"/>
    <property type="match status" value="1"/>
</dbReference>
<protein>
    <recommendedName>
        <fullName evidence="5">30S ribosomal protein S17</fullName>
    </recommendedName>
</protein>
<evidence type="ECO:0000313" key="4">
    <source>
        <dbReference type="EMBL" id="SVA15072.1"/>
    </source>
</evidence>
<dbReference type="PRINTS" id="PR00973">
    <property type="entry name" value="RIBOSOMALS17"/>
</dbReference>
<keyword evidence="2" id="KW-0689">Ribosomal protein</keyword>